<dbReference type="GO" id="GO:0005886">
    <property type="term" value="C:plasma membrane"/>
    <property type="evidence" value="ECO:0007669"/>
    <property type="project" value="UniProtKB-SubCell"/>
</dbReference>
<keyword evidence="8" id="KW-1185">Reference proteome</keyword>
<feature type="transmembrane region" description="Helical" evidence="6">
    <location>
        <begin position="173"/>
        <end position="197"/>
    </location>
</feature>
<feature type="transmembrane region" description="Helical" evidence="6">
    <location>
        <begin position="6"/>
        <end position="23"/>
    </location>
</feature>
<keyword evidence="3 6" id="KW-0812">Transmembrane</keyword>
<evidence type="ECO:0000313" key="8">
    <source>
        <dbReference type="Proteomes" id="UP000525389"/>
    </source>
</evidence>
<sequence length="380" mass="39794">MTVAIGSSVGSFGLGVTATRFVASERGQGGARLRALVSFISSVSLLASLVCGLLLFLLAPILASYVAGGTGLEVAFALSSLYLLGSSIDLVMIGLLTGFERFRTLLMTGLIKGVGAVLLSFLLTRSLGLSGAILGMGIVSVMGAALNFGAVRRVLPARSMPAMTLGPGERRQLLSFSMPVMLASLLVNPSTWLGSVMVSRLPGGAVLLAEFAVVRNWMIVLQFFPVQIAQALLPFLSRVRSGGNRDTSRWSILLVTLIAVVLGIITFPVGLWFTRLYGLSGPSLTVSFVLIVGASVVAATNTIVGHVVMSTGRSWPRLIADLSIALSFVMVVYWLTAVRSLGSVALASGTAFSLMVGALVIGAFYLSPHQRQKSPRDSAA</sequence>
<evidence type="ECO:0000256" key="3">
    <source>
        <dbReference type="ARBA" id="ARBA00022692"/>
    </source>
</evidence>
<evidence type="ECO:0000256" key="1">
    <source>
        <dbReference type="ARBA" id="ARBA00004651"/>
    </source>
</evidence>
<feature type="transmembrane region" description="Helical" evidence="6">
    <location>
        <begin position="129"/>
        <end position="152"/>
    </location>
</feature>
<feature type="transmembrane region" description="Helical" evidence="6">
    <location>
        <begin position="104"/>
        <end position="123"/>
    </location>
</feature>
<evidence type="ECO:0000256" key="2">
    <source>
        <dbReference type="ARBA" id="ARBA00022475"/>
    </source>
</evidence>
<dbReference type="PANTHER" id="PTHR30250:SF26">
    <property type="entry name" value="PSMA PROTEIN"/>
    <property type="match status" value="1"/>
</dbReference>
<feature type="transmembrane region" description="Helical" evidence="6">
    <location>
        <begin position="74"/>
        <end position="97"/>
    </location>
</feature>
<accession>A0A7W8LQN9</accession>
<evidence type="ECO:0000256" key="6">
    <source>
        <dbReference type="SAM" id="Phobius"/>
    </source>
</evidence>
<feature type="transmembrane region" description="Helical" evidence="6">
    <location>
        <begin position="35"/>
        <end position="62"/>
    </location>
</feature>
<dbReference type="InterPro" id="IPR050833">
    <property type="entry name" value="Poly_Biosynth_Transport"/>
</dbReference>
<evidence type="ECO:0000256" key="4">
    <source>
        <dbReference type="ARBA" id="ARBA00022989"/>
    </source>
</evidence>
<dbReference type="EMBL" id="JACHFN010000007">
    <property type="protein sequence ID" value="MBB5234802.1"/>
    <property type="molecule type" value="Genomic_DNA"/>
</dbReference>
<feature type="transmembrane region" description="Helical" evidence="6">
    <location>
        <begin position="285"/>
        <end position="308"/>
    </location>
</feature>
<keyword evidence="4 6" id="KW-1133">Transmembrane helix</keyword>
<keyword evidence="2" id="KW-1003">Cell membrane</keyword>
<feature type="transmembrane region" description="Helical" evidence="6">
    <location>
        <begin position="341"/>
        <end position="366"/>
    </location>
</feature>
<organism evidence="7 8">
    <name type="scientific">Deinococcus budaensis</name>
    <dbReference type="NCBI Taxonomy" id="1665626"/>
    <lineage>
        <taxon>Bacteria</taxon>
        <taxon>Thermotogati</taxon>
        <taxon>Deinococcota</taxon>
        <taxon>Deinococci</taxon>
        <taxon>Deinococcales</taxon>
        <taxon>Deinococcaceae</taxon>
        <taxon>Deinococcus</taxon>
    </lineage>
</organism>
<protein>
    <submittedName>
        <fullName evidence="7">O-antigen/teichoic acid export membrane protein</fullName>
    </submittedName>
</protein>
<dbReference type="Proteomes" id="UP000525389">
    <property type="component" value="Unassembled WGS sequence"/>
</dbReference>
<reference evidence="7 8" key="1">
    <citation type="submission" date="2020-08" db="EMBL/GenBank/DDBJ databases">
        <title>Genomic Encyclopedia of Type Strains, Phase IV (KMG-IV): sequencing the most valuable type-strain genomes for metagenomic binning, comparative biology and taxonomic classification.</title>
        <authorList>
            <person name="Goeker M."/>
        </authorList>
    </citation>
    <scope>NUCLEOTIDE SEQUENCE [LARGE SCALE GENOMIC DNA]</scope>
    <source>
        <strain evidence="7 8">DSM 101791</strain>
    </source>
</reference>
<evidence type="ECO:0000256" key="5">
    <source>
        <dbReference type="ARBA" id="ARBA00023136"/>
    </source>
</evidence>
<dbReference type="InterPro" id="IPR002797">
    <property type="entry name" value="Polysacc_synth"/>
</dbReference>
<feature type="transmembrane region" description="Helical" evidence="6">
    <location>
        <begin position="251"/>
        <end position="273"/>
    </location>
</feature>
<proteinExistence type="predicted"/>
<feature type="transmembrane region" description="Helical" evidence="6">
    <location>
        <begin position="217"/>
        <end position="239"/>
    </location>
</feature>
<comment type="caution">
    <text evidence="7">The sequence shown here is derived from an EMBL/GenBank/DDBJ whole genome shotgun (WGS) entry which is preliminary data.</text>
</comment>
<keyword evidence="5 6" id="KW-0472">Membrane</keyword>
<dbReference type="AlphaFoldDB" id="A0A7W8LQN9"/>
<dbReference type="PANTHER" id="PTHR30250">
    <property type="entry name" value="PST FAMILY PREDICTED COLANIC ACID TRANSPORTER"/>
    <property type="match status" value="1"/>
</dbReference>
<name>A0A7W8LQN9_9DEIO</name>
<dbReference type="Pfam" id="PF01943">
    <property type="entry name" value="Polysacc_synt"/>
    <property type="match status" value="1"/>
</dbReference>
<gene>
    <name evidence="7" type="ORF">HNQ09_002245</name>
</gene>
<evidence type="ECO:0000313" key="7">
    <source>
        <dbReference type="EMBL" id="MBB5234802.1"/>
    </source>
</evidence>
<comment type="subcellular location">
    <subcellularLocation>
        <location evidence="1">Cell membrane</location>
        <topology evidence="1">Multi-pass membrane protein</topology>
    </subcellularLocation>
</comment>
<feature type="transmembrane region" description="Helical" evidence="6">
    <location>
        <begin position="315"/>
        <end position="335"/>
    </location>
</feature>